<reference evidence="1" key="1">
    <citation type="journal article" date="2022" name="bioRxiv">
        <title>Sequencing and chromosome-scale assembly of the giantPleurodeles waltlgenome.</title>
        <authorList>
            <person name="Brown T."/>
            <person name="Elewa A."/>
            <person name="Iarovenko S."/>
            <person name="Subramanian E."/>
            <person name="Araus A.J."/>
            <person name="Petzold A."/>
            <person name="Susuki M."/>
            <person name="Suzuki K.-i.T."/>
            <person name="Hayashi T."/>
            <person name="Toyoda A."/>
            <person name="Oliveira C."/>
            <person name="Osipova E."/>
            <person name="Leigh N.D."/>
            <person name="Simon A."/>
            <person name="Yun M.H."/>
        </authorList>
    </citation>
    <scope>NUCLEOTIDE SEQUENCE</scope>
    <source>
        <strain evidence="1">20211129_DDA</strain>
        <tissue evidence="1">Liver</tissue>
    </source>
</reference>
<dbReference type="Proteomes" id="UP001066276">
    <property type="component" value="Chromosome 10"/>
</dbReference>
<accession>A0AAV7M2W8</accession>
<dbReference type="EMBL" id="JANPWB010000014">
    <property type="protein sequence ID" value="KAJ1097464.1"/>
    <property type="molecule type" value="Genomic_DNA"/>
</dbReference>
<sequence length="172" mass="18524">MRAKGRALLPKLNARFPSLAAGPEPRDISATHSTLTLWNKAGHLKLGLCKTEFWLDSSNGLCAKECCSPQQGSVRFARVDGDWVTRVQCALKGPPASPLFPSEVTRGWPVAHDALSECVAASLNVTAPHSTAQPDPLASPALLRDQAPHRAILLVLTLRMCRRLNASVSTKL</sequence>
<comment type="caution">
    <text evidence="1">The sequence shown here is derived from an EMBL/GenBank/DDBJ whole genome shotgun (WGS) entry which is preliminary data.</text>
</comment>
<dbReference type="AlphaFoldDB" id="A0AAV7M2W8"/>
<proteinExistence type="predicted"/>
<name>A0AAV7M2W8_PLEWA</name>
<protein>
    <submittedName>
        <fullName evidence="1">Uncharacterized protein</fullName>
    </submittedName>
</protein>
<evidence type="ECO:0000313" key="2">
    <source>
        <dbReference type="Proteomes" id="UP001066276"/>
    </source>
</evidence>
<keyword evidence="2" id="KW-1185">Reference proteome</keyword>
<evidence type="ECO:0000313" key="1">
    <source>
        <dbReference type="EMBL" id="KAJ1097464.1"/>
    </source>
</evidence>
<gene>
    <name evidence="1" type="ORF">NDU88_002582</name>
</gene>
<organism evidence="1 2">
    <name type="scientific">Pleurodeles waltl</name>
    <name type="common">Iberian ribbed newt</name>
    <dbReference type="NCBI Taxonomy" id="8319"/>
    <lineage>
        <taxon>Eukaryota</taxon>
        <taxon>Metazoa</taxon>
        <taxon>Chordata</taxon>
        <taxon>Craniata</taxon>
        <taxon>Vertebrata</taxon>
        <taxon>Euteleostomi</taxon>
        <taxon>Amphibia</taxon>
        <taxon>Batrachia</taxon>
        <taxon>Caudata</taxon>
        <taxon>Salamandroidea</taxon>
        <taxon>Salamandridae</taxon>
        <taxon>Pleurodelinae</taxon>
        <taxon>Pleurodeles</taxon>
    </lineage>
</organism>